<keyword evidence="2" id="KW-1185">Reference proteome</keyword>
<dbReference type="EMBL" id="CP074405">
    <property type="protein sequence ID" value="QVI62841.1"/>
    <property type="molecule type" value="Genomic_DNA"/>
</dbReference>
<reference evidence="1 2" key="1">
    <citation type="submission" date="2021-05" db="EMBL/GenBank/DDBJ databases">
        <title>Novel species in genus Cellulomonas.</title>
        <authorList>
            <person name="Zhang G."/>
        </authorList>
    </citation>
    <scope>NUCLEOTIDE SEQUENCE [LARGE SCALE GENOMIC DNA]</scope>
    <source>
        <strain evidence="2">zg-ZUI222</strain>
    </source>
</reference>
<accession>A0ABX8D5W0</accession>
<sequence>MSDLPVDDDTDALDDTARAVVDEERAAARKFVQGLSADEIRSGVWFSKLIGGALKTYTDKVDWQYFQEKYEGVPADVIVDQRIKMASRYAALEGGLSTGAYTATLAATIGTLGGASPATVPAGVAAFMVDVVFVTQLQLRLAYDVAVLYRVPLDLSDPEDVWKLVRVAFTIKSGELAREGVSKAVPALLRPLLKKYYSGSVLHAAKAFPVVGKFLLQRNVIKFGIPLVGIPLSVLVNRYTTLAAGRHARAVFRNEARIVEVAQSLAAASESPRLLLWVTWLVVEAGGASDDEAMLLRNLVRYVREVHEVVDEELAGVIDVDPGRVWRLLAKTTGDVSDVMAAAHRVARVDGEPSAPQRRVLAALADQVAARAA</sequence>
<evidence type="ECO:0000313" key="2">
    <source>
        <dbReference type="Proteomes" id="UP000677804"/>
    </source>
</evidence>
<evidence type="ECO:0000313" key="1">
    <source>
        <dbReference type="EMBL" id="QVI62841.1"/>
    </source>
</evidence>
<dbReference type="RefSeq" id="WP_207340322.1">
    <property type="nucleotide sequence ID" value="NZ_CP074405.1"/>
</dbReference>
<dbReference type="Proteomes" id="UP000677804">
    <property type="component" value="Chromosome"/>
</dbReference>
<protein>
    <submittedName>
        <fullName evidence="1">Uncharacterized protein</fullName>
    </submittedName>
</protein>
<gene>
    <name evidence="1" type="ORF">KG103_02565</name>
</gene>
<organism evidence="1 2">
    <name type="scientific">Cellulomonas wangleii</name>
    <dbReference type="NCBI Taxonomy" id="2816956"/>
    <lineage>
        <taxon>Bacteria</taxon>
        <taxon>Bacillati</taxon>
        <taxon>Actinomycetota</taxon>
        <taxon>Actinomycetes</taxon>
        <taxon>Micrococcales</taxon>
        <taxon>Cellulomonadaceae</taxon>
        <taxon>Cellulomonas</taxon>
    </lineage>
</organism>
<name>A0ABX8D5W0_9CELL</name>
<proteinExistence type="predicted"/>